<reference evidence="1" key="1">
    <citation type="journal article" date="2015" name="Nature">
        <title>Complex archaea that bridge the gap between prokaryotes and eukaryotes.</title>
        <authorList>
            <person name="Spang A."/>
            <person name="Saw J.H."/>
            <person name="Jorgensen S.L."/>
            <person name="Zaremba-Niedzwiedzka K."/>
            <person name="Martijn J."/>
            <person name="Lind A.E."/>
            <person name="van Eijk R."/>
            <person name="Schleper C."/>
            <person name="Guy L."/>
            <person name="Ettema T.J."/>
        </authorList>
    </citation>
    <scope>NUCLEOTIDE SEQUENCE</scope>
</reference>
<comment type="caution">
    <text evidence="1">The sequence shown here is derived from an EMBL/GenBank/DDBJ whole genome shotgun (WGS) entry which is preliminary data.</text>
</comment>
<organism evidence="1">
    <name type="scientific">marine sediment metagenome</name>
    <dbReference type="NCBI Taxonomy" id="412755"/>
    <lineage>
        <taxon>unclassified sequences</taxon>
        <taxon>metagenomes</taxon>
        <taxon>ecological metagenomes</taxon>
    </lineage>
</organism>
<sequence length="96" mass="10947">MIRPIKNTRRINADKKIPEADPAWVEAFMILLLAKAGGKVSISLDRLKAFTGIQGEPATQLDYDEETRVVTLKLHEKLQIKEKKSDILTFEKRIIT</sequence>
<dbReference type="EMBL" id="LAZR01000349">
    <property type="protein sequence ID" value="KKN73178.1"/>
    <property type="molecule type" value="Genomic_DNA"/>
</dbReference>
<dbReference type="AlphaFoldDB" id="A0A0F9W546"/>
<proteinExistence type="predicted"/>
<accession>A0A0F9W546</accession>
<protein>
    <submittedName>
        <fullName evidence="1">Uncharacterized protein</fullName>
    </submittedName>
</protein>
<name>A0A0F9W546_9ZZZZ</name>
<evidence type="ECO:0000313" key="1">
    <source>
        <dbReference type="EMBL" id="KKN73178.1"/>
    </source>
</evidence>
<gene>
    <name evidence="1" type="ORF">LCGC14_0403510</name>
</gene>